<sequence>MLPMLSGGGADDGGKPPSFFPSQLNLSAPASAALTVLGVSTTTAKPVTNLQQAALSIVNSFSKTGSLQSGFAYTAQEFNLMPASNNQLFPHRDASGNWIDPSRFGRIIRFSNFAVAGVKGTGKDTSARAAASWSFAPIDRKDWRFDHEALAAWQDTASPIVAKFFEYVAPANPGYGLRVAVDQVKRWKGVADYWATNLKGTDKTTFADLAKKLDEDASIIKPGTVAEVMDPAKGHSDAERAAWNEANTLVLPFDEAKMDGYASKPIGDILTKIEDTYNKWHWNDVKADISAAYTWFTPDASSSSLKGEGKYVFATLSGPLFEVSSPPAPKDATYWPKSKLYGGEFTLFAAAATNDLAYDSKTNVWTDGDSVEFGARVQGGSANGGMFAEYLQKTLRPSAGGHTTSQAFQLGYECKLGNGQWFQVAAGPSTGGLFSKVIFGLNFSFNTSPTRGLDENGNPAKTDSSEGG</sequence>
<organism evidence="1 2">
    <name type="scientific">Fimbriimonas ginsengisoli Gsoil 348</name>
    <dbReference type="NCBI Taxonomy" id="661478"/>
    <lineage>
        <taxon>Bacteria</taxon>
        <taxon>Bacillati</taxon>
        <taxon>Armatimonadota</taxon>
        <taxon>Fimbriimonadia</taxon>
        <taxon>Fimbriimonadales</taxon>
        <taxon>Fimbriimonadaceae</taxon>
        <taxon>Fimbriimonas</taxon>
    </lineage>
</organism>
<proteinExistence type="predicted"/>
<evidence type="ECO:0000313" key="2">
    <source>
        <dbReference type="Proteomes" id="UP000027982"/>
    </source>
</evidence>
<accession>A0A068NYH7</accession>
<protein>
    <submittedName>
        <fullName evidence="1">Uncharacterized protein</fullName>
    </submittedName>
</protein>
<dbReference type="STRING" id="661478.OP10G_3606"/>
<dbReference type="HOGENOM" id="CLU_583616_0_0_0"/>
<gene>
    <name evidence="1" type="ORF">OP10G_3606</name>
</gene>
<reference evidence="1 2" key="1">
    <citation type="journal article" date="2014" name="PLoS ONE">
        <title>The first complete genome sequence of the class fimbriimonadia in the phylum armatimonadetes.</title>
        <authorList>
            <person name="Hu Z.Y."/>
            <person name="Wang Y.Z."/>
            <person name="Im W.T."/>
            <person name="Wang S.Y."/>
            <person name="Zhao G.P."/>
            <person name="Zheng H.J."/>
            <person name="Quan Z.X."/>
        </authorList>
    </citation>
    <scope>NUCLEOTIDE SEQUENCE [LARGE SCALE GENOMIC DNA]</scope>
    <source>
        <strain evidence="1">Gsoil 348</strain>
    </source>
</reference>
<dbReference type="Proteomes" id="UP000027982">
    <property type="component" value="Chromosome"/>
</dbReference>
<dbReference type="EMBL" id="CP007139">
    <property type="protein sequence ID" value="AIE86974.1"/>
    <property type="molecule type" value="Genomic_DNA"/>
</dbReference>
<dbReference type="KEGG" id="fgi:OP10G_3606"/>
<evidence type="ECO:0000313" key="1">
    <source>
        <dbReference type="EMBL" id="AIE86974.1"/>
    </source>
</evidence>
<dbReference type="AlphaFoldDB" id="A0A068NYH7"/>
<keyword evidence="2" id="KW-1185">Reference proteome</keyword>
<name>A0A068NYH7_FIMGI</name>